<evidence type="ECO:0000256" key="7">
    <source>
        <dbReference type="ARBA" id="ARBA00022763"/>
    </source>
</evidence>
<keyword evidence="7" id="KW-0227">DNA damage</keyword>
<sequence length="262" mass="28452">MELLDGLRLQWEWGADEALLDAPQDRRHSPAPPPLPFAKPQDTPPARRPPRQPSSPALPGPEDAARLAASCTTLAALEDAMRGFTGCALRETATQLVFADGAADARLVIIGEAPGGEEDRVGKPFVGPAGQLLDRMLGSIGLDRTKVRIINAIPWRPPGNRTPTEAEIALCLPFLHRQIALIAPYGLFTLGAVAAKALLGKEAQTGIRRLRGRWREATIEGLPAPLPVLPSYHPAYLLRTPTAKRETWQDLLSLRAWLETQC</sequence>
<evidence type="ECO:0000256" key="13">
    <source>
        <dbReference type="SAM" id="Phobius"/>
    </source>
</evidence>
<evidence type="ECO:0000256" key="11">
    <source>
        <dbReference type="ARBA" id="ARBA00023204"/>
    </source>
</evidence>
<feature type="domain" description="Uracil-DNA glycosylase-like" evidence="14">
    <location>
        <begin position="98"/>
        <end position="252"/>
    </location>
</feature>
<dbReference type="GO" id="GO:0006281">
    <property type="term" value="P:DNA repair"/>
    <property type="evidence" value="ECO:0007669"/>
    <property type="project" value="UniProtKB-KW"/>
</dbReference>
<evidence type="ECO:0000256" key="12">
    <source>
        <dbReference type="SAM" id="MobiDB-lite"/>
    </source>
</evidence>
<evidence type="ECO:0000256" key="9">
    <source>
        <dbReference type="ARBA" id="ARBA00023004"/>
    </source>
</evidence>
<evidence type="ECO:0000259" key="14">
    <source>
        <dbReference type="SMART" id="SM00986"/>
    </source>
</evidence>
<keyword evidence="13" id="KW-0472">Membrane</keyword>
<name>A0A0D6PG12_9PROT</name>
<feature type="transmembrane region" description="Helical" evidence="13">
    <location>
        <begin position="179"/>
        <end position="199"/>
    </location>
</feature>
<dbReference type="RefSeq" id="WP_048879089.1">
    <property type="nucleotide sequence ID" value="NZ_BANC01000054.1"/>
</dbReference>
<keyword evidence="13" id="KW-1133">Transmembrane helix</keyword>
<feature type="compositionally biased region" description="Pro residues" evidence="12">
    <location>
        <begin position="30"/>
        <end position="59"/>
    </location>
</feature>
<comment type="similarity">
    <text evidence="2">Belongs to the uracil-DNA glycosylase (UDG) superfamily. Type 4 (UDGa) family.</text>
</comment>
<dbReference type="STRING" id="1120923.SAMN02746095_00713"/>
<evidence type="ECO:0000313" key="15">
    <source>
        <dbReference type="EMBL" id="GAN80690.1"/>
    </source>
</evidence>
<evidence type="ECO:0000313" key="16">
    <source>
        <dbReference type="Proteomes" id="UP000032668"/>
    </source>
</evidence>
<reference evidence="15 16" key="1">
    <citation type="submission" date="2012-11" db="EMBL/GenBank/DDBJ databases">
        <title>Whole genome sequence of Acidocella aminolytica 101 = DSM 11237.</title>
        <authorList>
            <person name="Azuma Y."/>
            <person name="Higashiura N."/>
            <person name="Hirakawa H."/>
            <person name="Matsushita K."/>
        </authorList>
    </citation>
    <scope>NUCLEOTIDE SEQUENCE [LARGE SCALE GENOMIC DNA]</scope>
    <source>
        <strain evidence="16">101 / DSM 11237</strain>
    </source>
</reference>
<dbReference type="InterPro" id="IPR036895">
    <property type="entry name" value="Uracil-DNA_glycosylase-like_sf"/>
</dbReference>
<dbReference type="SMART" id="SM00986">
    <property type="entry name" value="UDG"/>
    <property type="match status" value="1"/>
</dbReference>
<keyword evidence="9" id="KW-0408">Iron</keyword>
<dbReference type="PANTHER" id="PTHR33693:SF1">
    <property type="entry name" value="TYPE-4 URACIL-DNA GLYCOSYLASE"/>
    <property type="match status" value="1"/>
</dbReference>
<dbReference type="OrthoDB" id="5290748at2"/>
<evidence type="ECO:0000256" key="3">
    <source>
        <dbReference type="ARBA" id="ARBA00012030"/>
    </source>
</evidence>
<dbReference type="InterPro" id="IPR005273">
    <property type="entry name" value="Ura-DNA_glyco_family4"/>
</dbReference>
<organism evidence="15 16">
    <name type="scientific">Acidocella aminolytica 101 = DSM 11237</name>
    <dbReference type="NCBI Taxonomy" id="1120923"/>
    <lineage>
        <taxon>Bacteria</taxon>
        <taxon>Pseudomonadati</taxon>
        <taxon>Pseudomonadota</taxon>
        <taxon>Alphaproteobacteria</taxon>
        <taxon>Acetobacterales</taxon>
        <taxon>Acidocellaceae</taxon>
        <taxon>Acidocella</taxon>
    </lineage>
</organism>
<dbReference type="GO" id="GO:0004844">
    <property type="term" value="F:uracil DNA N-glycosylase activity"/>
    <property type="evidence" value="ECO:0007669"/>
    <property type="project" value="UniProtKB-EC"/>
</dbReference>
<evidence type="ECO:0000256" key="1">
    <source>
        <dbReference type="ARBA" id="ARBA00001400"/>
    </source>
</evidence>
<accession>A0A0D6PG12</accession>
<keyword evidence="10" id="KW-0411">Iron-sulfur</keyword>
<evidence type="ECO:0000256" key="6">
    <source>
        <dbReference type="ARBA" id="ARBA00022723"/>
    </source>
</evidence>
<dbReference type="AlphaFoldDB" id="A0A0D6PG12"/>
<dbReference type="Pfam" id="PF03167">
    <property type="entry name" value="UDG"/>
    <property type="match status" value="1"/>
</dbReference>
<dbReference type="SMART" id="SM00987">
    <property type="entry name" value="UreE_C"/>
    <property type="match status" value="1"/>
</dbReference>
<dbReference type="PANTHER" id="PTHR33693">
    <property type="entry name" value="TYPE-5 URACIL-DNA GLYCOSYLASE"/>
    <property type="match status" value="1"/>
</dbReference>
<dbReference type="EC" id="3.2.2.27" evidence="3"/>
<gene>
    <name evidence="15" type="ORF">Aam_055_070</name>
</gene>
<keyword evidence="6" id="KW-0479">Metal-binding</keyword>
<keyword evidence="8" id="KW-0378">Hydrolase</keyword>
<evidence type="ECO:0000256" key="5">
    <source>
        <dbReference type="ARBA" id="ARBA00022485"/>
    </source>
</evidence>
<keyword evidence="16" id="KW-1185">Reference proteome</keyword>
<comment type="caution">
    <text evidence="15">The sequence shown here is derived from an EMBL/GenBank/DDBJ whole genome shotgun (WGS) entry which is preliminary data.</text>
</comment>
<keyword evidence="11" id="KW-0234">DNA repair</keyword>
<dbReference type="SUPFAM" id="SSF52141">
    <property type="entry name" value="Uracil-DNA glycosylase-like"/>
    <property type="match status" value="1"/>
</dbReference>
<keyword evidence="13" id="KW-0812">Transmembrane</keyword>
<evidence type="ECO:0000256" key="10">
    <source>
        <dbReference type="ARBA" id="ARBA00023014"/>
    </source>
</evidence>
<dbReference type="EMBL" id="BANC01000054">
    <property type="protein sequence ID" value="GAN80690.1"/>
    <property type="molecule type" value="Genomic_DNA"/>
</dbReference>
<dbReference type="InterPro" id="IPR005122">
    <property type="entry name" value="Uracil-DNA_glycosylase-like"/>
</dbReference>
<evidence type="ECO:0000256" key="4">
    <source>
        <dbReference type="ARBA" id="ARBA00019403"/>
    </source>
</evidence>
<dbReference type="NCBIfam" id="TIGR00758">
    <property type="entry name" value="UDG_fam4"/>
    <property type="match status" value="1"/>
</dbReference>
<dbReference type="InterPro" id="IPR051536">
    <property type="entry name" value="UDG_Type-4/5"/>
</dbReference>
<dbReference type="CDD" id="cd10030">
    <property type="entry name" value="UDG-F4_TTUDGA_SPO1dp_like"/>
    <property type="match status" value="1"/>
</dbReference>
<dbReference type="GO" id="GO:0046872">
    <property type="term" value="F:metal ion binding"/>
    <property type="evidence" value="ECO:0007669"/>
    <property type="project" value="UniProtKB-KW"/>
</dbReference>
<evidence type="ECO:0000256" key="2">
    <source>
        <dbReference type="ARBA" id="ARBA00006521"/>
    </source>
</evidence>
<dbReference type="Proteomes" id="UP000032668">
    <property type="component" value="Unassembled WGS sequence"/>
</dbReference>
<proteinExistence type="inferred from homology"/>
<evidence type="ECO:0000256" key="8">
    <source>
        <dbReference type="ARBA" id="ARBA00022801"/>
    </source>
</evidence>
<protein>
    <recommendedName>
        <fullName evidence="4">Type-4 uracil-DNA glycosylase</fullName>
        <ecNumber evidence="3">3.2.2.27</ecNumber>
    </recommendedName>
</protein>
<feature type="region of interest" description="Disordered" evidence="12">
    <location>
        <begin position="20"/>
        <end position="65"/>
    </location>
</feature>
<dbReference type="GO" id="GO:0051539">
    <property type="term" value="F:4 iron, 4 sulfur cluster binding"/>
    <property type="evidence" value="ECO:0007669"/>
    <property type="project" value="UniProtKB-KW"/>
</dbReference>
<comment type="catalytic activity">
    <reaction evidence="1">
        <text>Hydrolyzes single-stranded DNA or mismatched double-stranded DNA and polynucleotides, releasing free uracil.</text>
        <dbReference type="EC" id="3.2.2.27"/>
    </reaction>
</comment>
<dbReference type="Gene3D" id="3.40.470.10">
    <property type="entry name" value="Uracil-DNA glycosylase-like domain"/>
    <property type="match status" value="1"/>
</dbReference>
<keyword evidence="5" id="KW-0004">4Fe-4S</keyword>